<dbReference type="Proteomes" id="UP000586254">
    <property type="component" value="Unassembled WGS sequence"/>
</dbReference>
<gene>
    <name evidence="1" type="ORF">H0N91_09180</name>
</gene>
<evidence type="ECO:0000313" key="1">
    <source>
        <dbReference type="EMBL" id="NZA38304.1"/>
    </source>
</evidence>
<proteinExistence type="predicted"/>
<dbReference type="RefSeq" id="WP_154557328.1">
    <property type="nucleotide sequence ID" value="NZ_CABJAI010000003.1"/>
</dbReference>
<protein>
    <submittedName>
        <fullName evidence="1">Uncharacterized protein</fullName>
    </submittedName>
</protein>
<dbReference type="EMBL" id="JACCKS010000009">
    <property type="protein sequence ID" value="NZA38304.1"/>
    <property type="molecule type" value="Genomic_DNA"/>
</dbReference>
<sequence>MENKLLYPFDEYQQDMKEEYLTDEDKAVMKARWDDLDELMFSLVFFMTV</sequence>
<evidence type="ECO:0000313" key="2">
    <source>
        <dbReference type="Proteomes" id="UP000586254"/>
    </source>
</evidence>
<name>A0A1I5I980_9FIRM</name>
<reference evidence="1 2" key="1">
    <citation type="submission" date="2020-07" db="EMBL/GenBank/DDBJ databases">
        <title>Organ Donor 1.</title>
        <authorList>
            <person name="Marsh A.J."/>
            <person name="Azcarate-Peril M.A."/>
        </authorList>
    </citation>
    <scope>NUCLEOTIDE SEQUENCE [LARGE SCALE GENOMIC DNA]</scope>
    <source>
        <strain evidence="1 2">AMC0717</strain>
    </source>
</reference>
<accession>A0A1I5I980</accession>
<organism evidence="1 2">
    <name type="scientific">Eubacterium callanderi</name>
    <dbReference type="NCBI Taxonomy" id="53442"/>
    <lineage>
        <taxon>Bacteria</taxon>
        <taxon>Bacillati</taxon>
        <taxon>Bacillota</taxon>
        <taxon>Clostridia</taxon>
        <taxon>Eubacteriales</taxon>
        <taxon>Eubacteriaceae</taxon>
        <taxon>Eubacterium</taxon>
    </lineage>
</organism>
<comment type="caution">
    <text evidence="1">The sequence shown here is derived from an EMBL/GenBank/DDBJ whole genome shotgun (WGS) entry which is preliminary data.</text>
</comment>
<dbReference type="AlphaFoldDB" id="A0A1I5I980"/>